<reference evidence="5 6" key="1">
    <citation type="submission" date="2013-02" db="EMBL/GenBank/DDBJ databases">
        <title>The Genome Sequence of Acinetobacter schindleri CIP 107287.</title>
        <authorList>
            <consortium name="The Broad Institute Genome Sequencing Platform"/>
            <consortium name="The Broad Institute Genome Sequencing Center for Infectious Disease"/>
            <person name="Cerqueira G."/>
            <person name="Feldgarden M."/>
            <person name="Courvalin P."/>
            <person name="Perichon B."/>
            <person name="Grillot-Courvalin C."/>
            <person name="Clermont D."/>
            <person name="Rocha E."/>
            <person name="Yoon E.-J."/>
            <person name="Nemec A."/>
            <person name="Walker B."/>
            <person name="Young S.K."/>
            <person name="Zeng Q."/>
            <person name="Gargeya S."/>
            <person name="Fitzgerald M."/>
            <person name="Haas B."/>
            <person name="Abouelleil A."/>
            <person name="Alvarado L."/>
            <person name="Arachchi H.M."/>
            <person name="Berlin A.M."/>
            <person name="Chapman S.B."/>
            <person name="Dewar J."/>
            <person name="Goldberg J."/>
            <person name="Griggs A."/>
            <person name="Gujja S."/>
            <person name="Hansen M."/>
            <person name="Howarth C."/>
            <person name="Imamovic A."/>
            <person name="Larimer J."/>
            <person name="McCowan C."/>
            <person name="Murphy C."/>
            <person name="Neiman D."/>
            <person name="Pearson M."/>
            <person name="Priest M."/>
            <person name="Roberts A."/>
            <person name="Saif S."/>
            <person name="Shea T."/>
            <person name="Sisk P."/>
            <person name="Sykes S."/>
            <person name="Wortman J."/>
            <person name="Nusbaum C."/>
            <person name="Birren B."/>
        </authorList>
    </citation>
    <scope>NUCLEOTIDE SEQUENCE [LARGE SCALE GENOMIC DNA]</scope>
    <source>
        <strain evidence="5 6">CIP 107287</strain>
    </source>
</reference>
<evidence type="ECO:0000256" key="3">
    <source>
        <dbReference type="ARBA" id="ARBA00022723"/>
    </source>
</evidence>
<dbReference type="Gene3D" id="3.90.180.10">
    <property type="entry name" value="Medium-chain alcohol dehydrogenases, catalytic domain"/>
    <property type="match status" value="1"/>
</dbReference>
<protein>
    <submittedName>
        <fullName evidence="5">Uncharacterized protein</fullName>
    </submittedName>
</protein>
<sequence length="48" mass="5371">MSNTMKAMVYYGANDIRFEERPIPKILQPDDAVIKLTKVTICGTDLGI</sequence>
<dbReference type="PANTHER" id="PTHR42813">
    <property type="entry name" value="ZINC-TYPE ALCOHOL DEHYDROGENASE-LIKE"/>
    <property type="match status" value="1"/>
</dbReference>
<dbReference type="SUPFAM" id="SSF50129">
    <property type="entry name" value="GroES-like"/>
    <property type="match status" value="1"/>
</dbReference>
<proteinExistence type="inferred from homology"/>
<evidence type="ECO:0000313" key="5">
    <source>
        <dbReference type="EMBL" id="ENV45923.1"/>
    </source>
</evidence>
<dbReference type="EMBL" id="APPQ01000011">
    <property type="protein sequence ID" value="ENV45923.1"/>
    <property type="molecule type" value="Genomic_DNA"/>
</dbReference>
<gene>
    <name evidence="5" type="ORF">F955_00147</name>
</gene>
<evidence type="ECO:0000256" key="2">
    <source>
        <dbReference type="ARBA" id="ARBA00008072"/>
    </source>
</evidence>
<dbReference type="RefSeq" id="WP_004897491.1">
    <property type="nucleotide sequence ID" value="NZ_KB849587.1"/>
</dbReference>
<evidence type="ECO:0000313" key="6">
    <source>
        <dbReference type="Proteomes" id="UP000018440"/>
    </source>
</evidence>
<dbReference type="PATRIC" id="fig|1217988.3.peg.137"/>
<evidence type="ECO:0000256" key="4">
    <source>
        <dbReference type="ARBA" id="ARBA00022833"/>
    </source>
</evidence>
<dbReference type="PANTHER" id="PTHR42813:SF4">
    <property type="entry name" value="NADP-DEPENDENT ISOPROPANOL DEHYDROGENASE"/>
    <property type="match status" value="1"/>
</dbReference>
<accession>N9APG8</accession>
<dbReference type="InterPro" id="IPR011032">
    <property type="entry name" value="GroES-like_sf"/>
</dbReference>
<organism evidence="5 6">
    <name type="scientific">Acinetobacter schindleri CIP 107287</name>
    <dbReference type="NCBI Taxonomy" id="1217988"/>
    <lineage>
        <taxon>Bacteria</taxon>
        <taxon>Pseudomonadati</taxon>
        <taxon>Pseudomonadota</taxon>
        <taxon>Gammaproteobacteria</taxon>
        <taxon>Moraxellales</taxon>
        <taxon>Moraxellaceae</taxon>
        <taxon>Acinetobacter</taxon>
    </lineage>
</organism>
<dbReference type="GO" id="GO:0046872">
    <property type="term" value="F:metal ion binding"/>
    <property type="evidence" value="ECO:0007669"/>
    <property type="project" value="UniProtKB-KW"/>
</dbReference>
<dbReference type="HOGENOM" id="CLU_026673_23_10_6"/>
<keyword evidence="4" id="KW-0862">Zinc</keyword>
<evidence type="ECO:0000256" key="1">
    <source>
        <dbReference type="ARBA" id="ARBA00001947"/>
    </source>
</evidence>
<comment type="similarity">
    <text evidence="2">Belongs to the zinc-containing alcohol dehydrogenase family.</text>
</comment>
<comment type="cofactor">
    <cofactor evidence="1">
        <name>Zn(2+)</name>
        <dbReference type="ChEBI" id="CHEBI:29105"/>
    </cofactor>
</comment>
<comment type="caution">
    <text evidence="5">The sequence shown here is derived from an EMBL/GenBank/DDBJ whole genome shotgun (WGS) entry which is preliminary data.</text>
</comment>
<keyword evidence="3" id="KW-0479">Metal-binding</keyword>
<dbReference type="Proteomes" id="UP000018440">
    <property type="component" value="Unassembled WGS sequence"/>
</dbReference>
<dbReference type="AlphaFoldDB" id="N9APG8"/>
<name>N9APG8_9GAMM</name>